<dbReference type="PANTHER" id="PTHR43611">
    <property type="entry name" value="ALPHA-D-GLUCOSE 1-PHOSPHATE PHOSPHATASE"/>
    <property type="match status" value="1"/>
</dbReference>
<proteinExistence type="predicted"/>
<dbReference type="PANTHER" id="PTHR43611:SF3">
    <property type="entry name" value="FLAVIN MONONUCLEOTIDE HYDROLASE 1, CHLOROPLATIC"/>
    <property type="match status" value="1"/>
</dbReference>
<evidence type="ECO:0008006" key="3">
    <source>
        <dbReference type="Google" id="ProtNLM"/>
    </source>
</evidence>
<dbReference type="OrthoDB" id="2012566at2759"/>
<evidence type="ECO:0000313" key="1">
    <source>
        <dbReference type="EMBL" id="KDQ50570.1"/>
    </source>
</evidence>
<dbReference type="EMBL" id="KL197758">
    <property type="protein sequence ID" value="KDQ50570.1"/>
    <property type="molecule type" value="Genomic_DNA"/>
</dbReference>
<dbReference type="STRING" id="933084.A0A067P9S6"/>
<organism evidence="1 2">
    <name type="scientific">Jaapia argillacea MUCL 33604</name>
    <dbReference type="NCBI Taxonomy" id="933084"/>
    <lineage>
        <taxon>Eukaryota</taxon>
        <taxon>Fungi</taxon>
        <taxon>Dikarya</taxon>
        <taxon>Basidiomycota</taxon>
        <taxon>Agaricomycotina</taxon>
        <taxon>Agaricomycetes</taxon>
        <taxon>Agaricomycetidae</taxon>
        <taxon>Jaapiales</taxon>
        <taxon>Jaapiaceae</taxon>
        <taxon>Jaapia</taxon>
    </lineage>
</organism>
<dbReference type="InParanoid" id="A0A067P9S6"/>
<reference evidence="2" key="1">
    <citation type="journal article" date="2014" name="Proc. Natl. Acad. Sci. U.S.A.">
        <title>Extensive sampling of basidiomycete genomes demonstrates inadequacy of the white-rot/brown-rot paradigm for wood decay fungi.</title>
        <authorList>
            <person name="Riley R."/>
            <person name="Salamov A.A."/>
            <person name="Brown D.W."/>
            <person name="Nagy L.G."/>
            <person name="Floudas D."/>
            <person name="Held B.W."/>
            <person name="Levasseur A."/>
            <person name="Lombard V."/>
            <person name="Morin E."/>
            <person name="Otillar R."/>
            <person name="Lindquist E.A."/>
            <person name="Sun H."/>
            <person name="LaButti K.M."/>
            <person name="Schmutz J."/>
            <person name="Jabbour D."/>
            <person name="Luo H."/>
            <person name="Baker S.E."/>
            <person name="Pisabarro A.G."/>
            <person name="Walton J.D."/>
            <person name="Blanchette R.A."/>
            <person name="Henrissat B."/>
            <person name="Martin F."/>
            <person name="Cullen D."/>
            <person name="Hibbett D.S."/>
            <person name="Grigoriev I.V."/>
        </authorList>
    </citation>
    <scope>NUCLEOTIDE SEQUENCE [LARGE SCALE GENOMIC DNA]</scope>
    <source>
        <strain evidence="2">MUCL 33604</strain>
    </source>
</reference>
<dbReference type="AlphaFoldDB" id="A0A067P9S6"/>
<dbReference type="SUPFAM" id="SSF48239">
    <property type="entry name" value="Terpenoid cyclases/Protein prenyltransferases"/>
    <property type="match status" value="1"/>
</dbReference>
<dbReference type="SUPFAM" id="SSF56784">
    <property type="entry name" value="HAD-like"/>
    <property type="match status" value="1"/>
</dbReference>
<keyword evidence="2" id="KW-1185">Reference proteome</keyword>
<protein>
    <recommendedName>
        <fullName evidence="3">HAD-like protein</fullName>
    </recommendedName>
</protein>
<accession>A0A067P9S6</accession>
<gene>
    <name evidence="1" type="ORF">JAAARDRAFT_141716</name>
</gene>
<name>A0A067P9S6_9AGAM</name>
<dbReference type="InterPro" id="IPR008930">
    <property type="entry name" value="Terpenoid_cyclase/PrenylTrfase"/>
</dbReference>
<dbReference type="InterPro" id="IPR036412">
    <property type="entry name" value="HAD-like_sf"/>
</dbReference>
<dbReference type="Gene3D" id="3.40.50.1000">
    <property type="entry name" value="HAD superfamily/HAD-like"/>
    <property type="match status" value="1"/>
</dbReference>
<dbReference type="Proteomes" id="UP000027265">
    <property type="component" value="Unassembled WGS sequence"/>
</dbReference>
<dbReference type="GO" id="GO:0016791">
    <property type="term" value="F:phosphatase activity"/>
    <property type="evidence" value="ECO:0007669"/>
    <property type="project" value="UniProtKB-ARBA"/>
</dbReference>
<dbReference type="HOGENOM" id="CLU_019989_1_0_1"/>
<dbReference type="InterPro" id="IPR023214">
    <property type="entry name" value="HAD_sf"/>
</dbReference>
<dbReference type="InterPro" id="IPR006439">
    <property type="entry name" value="HAD-SF_hydro_IA"/>
</dbReference>
<sequence length="383" mass="44019">MWHVALPFDEVTQAKRPRLSIFDRFFFSKEVRRRQPNLAFYKAVVEKTGVDPRSVILVDDRVENVLSARSLGITGILYKDLDFVAKSLCNLFGDSVSRGLDFMERHARNHLSYTNTDVILHENFAQLLILEALENRRLVKYHSFPRIANFFQGEGTLTTSKFPCDLDTTSLYLSITHDVDAKTVNSVMDDMLTYRNSDGIIEVYFDRFRPRTDPVVCVNVLTLFCTQGRSDDLALEDTIDWVWDVLYNRAYIEGTRYYATPEAFLFFLSRFIQRCPPSLLDRFLPIYTQRLRESIGSKGDALALAMRIIACASVGLRDEVDLERLEKRQERDGGWADGWFYKYGSSGVLIANRGLTTAFAINAIREVKKLREKGVPVSYAGFW</sequence>
<evidence type="ECO:0000313" key="2">
    <source>
        <dbReference type="Proteomes" id="UP000027265"/>
    </source>
</evidence>
<dbReference type="NCBIfam" id="TIGR01509">
    <property type="entry name" value="HAD-SF-IA-v3"/>
    <property type="match status" value="1"/>
</dbReference>